<sequence length="64" mass="7641">MYKNNVINNIYSLLQKIIQKHLKIGDLNFQKHRDSTIRIKDQFQLICGRTPPFKEELSLQKKNV</sequence>
<gene>
    <name evidence="1" type="ORF">CPELLU_LOCUS12013</name>
</gene>
<dbReference type="OrthoDB" id="1931232at2759"/>
<dbReference type="AlphaFoldDB" id="A0A9N9HTE4"/>
<reference evidence="1" key="1">
    <citation type="submission" date="2021-06" db="EMBL/GenBank/DDBJ databases">
        <authorList>
            <person name="Kallberg Y."/>
            <person name="Tangrot J."/>
            <person name="Rosling A."/>
        </authorList>
    </citation>
    <scope>NUCLEOTIDE SEQUENCE</scope>
    <source>
        <strain evidence="1">FL966</strain>
    </source>
</reference>
<evidence type="ECO:0000313" key="1">
    <source>
        <dbReference type="EMBL" id="CAG8704830.1"/>
    </source>
</evidence>
<keyword evidence="2" id="KW-1185">Reference proteome</keyword>
<accession>A0A9N9HTE4</accession>
<evidence type="ECO:0000313" key="2">
    <source>
        <dbReference type="Proteomes" id="UP000789759"/>
    </source>
</evidence>
<name>A0A9N9HTE4_9GLOM</name>
<comment type="caution">
    <text evidence="1">The sequence shown here is derived from an EMBL/GenBank/DDBJ whole genome shotgun (WGS) entry which is preliminary data.</text>
</comment>
<protein>
    <submittedName>
        <fullName evidence="1">10998_t:CDS:1</fullName>
    </submittedName>
</protein>
<dbReference type="EMBL" id="CAJVQA010011194">
    <property type="protein sequence ID" value="CAG8704830.1"/>
    <property type="molecule type" value="Genomic_DNA"/>
</dbReference>
<proteinExistence type="predicted"/>
<organism evidence="1 2">
    <name type="scientific">Cetraspora pellucida</name>
    <dbReference type="NCBI Taxonomy" id="1433469"/>
    <lineage>
        <taxon>Eukaryota</taxon>
        <taxon>Fungi</taxon>
        <taxon>Fungi incertae sedis</taxon>
        <taxon>Mucoromycota</taxon>
        <taxon>Glomeromycotina</taxon>
        <taxon>Glomeromycetes</taxon>
        <taxon>Diversisporales</taxon>
        <taxon>Gigasporaceae</taxon>
        <taxon>Cetraspora</taxon>
    </lineage>
</organism>
<dbReference type="Proteomes" id="UP000789759">
    <property type="component" value="Unassembled WGS sequence"/>
</dbReference>